<feature type="domain" description="Phosphofructokinase" evidence="9">
    <location>
        <begin position="137"/>
        <end position="284"/>
    </location>
</feature>
<proteinExistence type="predicted"/>
<dbReference type="InterPro" id="IPR000023">
    <property type="entry name" value="Phosphofructokinase_dom"/>
</dbReference>
<evidence type="ECO:0000256" key="3">
    <source>
        <dbReference type="ARBA" id="ARBA00022723"/>
    </source>
</evidence>
<evidence type="ECO:0000256" key="6">
    <source>
        <dbReference type="ARBA" id="ARBA00022840"/>
    </source>
</evidence>
<evidence type="ECO:0000256" key="1">
    <source>
        <dbReference type="ARBA" id="ARBA00001946"/>
    </source>
</evidence>
<dbReference type="InterPro" id="IPR027417">
    <property type="entry name" value="P-loop_NTPase"/>
</dbReference>
<dbReference type="AlphaFoldDB" id="A0AAW2H6T3"/>
<evidence type="ECO:0000256" key="4">
    <source>
        <dbReference type="ARBA" id="ARBA00022741"/>
    </source>
</evidence>
<reference evidence="10" key="1">
    <citation type="journal article" date="2024" name="Gigascience">
        <title>Chromosome-level genome of the poultry shaft louse Menopon gallinae provides insight into the host-switching and adaptive evolution of parasitic lice.</title>
        <authorList>
            <person name="Xu Y."/>
            <person name="Ma L."/>
            <person name="Liu S."/>
            <person name="Liang Y."/>
            <person name="Liu Q."/>
            <person name="He Z."/>
            <person name="Tian L."/>
            <person name="Duan Y."/>
            <person name="Cai W."/>
            <person name="Li H."/>
            <person name="Song F."/>
        </authorList>
    </citation>
    <scope>NUCLEOTIDE SEQUENCE</scope>
    <source>
        <strain evidence="10">Cailab_2023a</strain>
    </source>
</reference>
<dbReference type="InterPro" id="IPR035966">
    <property type="entry name" value="PKF_sf"/>
</dbReference>
<protein>
    <recommendedName>
        <fullName evidence="9">Phosphofructokinase domain-containing protein</fullName>
    </recommendedName>
</protein>
<keyword evidence="4" id="KW-0547">Nucleotide-binding</keyword>
<feature type="transmembrane region" description="Helical" evidence="8">
    <location>
        <begin position="297"/>
        <end position="316"/>
    </location>
</feature>
<dbReference type="PANTHER" id="PTHR45770">
    <property type="entry name" value="ATP-DEPENDENT 6-PHOSPHOFRUCTOKINASE 1"/>
    <property type="match status" value="1"/>
</dbReference>
<evidence type="ECO:0000313" key="10">
    <source>
        <dbReference type="EMBL" id="KAL0265441.1"/>
    </source>
</evidence>
<keyword evidence="8" id="KW-1133">Transmembrane helix</keyword>
<keyword evidence="2" id="KW-0808">Transferase</keyword>
<organism evidence="10">
    <name type="scientific">Menopon gallinae</name>
    <name type="common">poultry shaft louse</name>
    <dbReference type="NCBI Taxonomy" id="328185"/>
    <lineage>
        <taxon>Eukaryota</taxon>
        <taxon>Metazoa</taxon>
        <taxon>Ecdysozoa</taxon>
        <taxon>Arthropoda</taxon>
        <taxon>Hexapoda</taxon>
        <taxon>Insecta</taxon>
        <taxon>Pterygota</taxon>
        <taxon>Neoptera</taxon>
        <taxon>Paraneoptera</taxon>
        <taxon>Psocodea</taxon>
        <taxon>Troctomorpha</taxon>
        <taxon>Phthiraptera</taxon>
        <taxon>Amblycera</taxon>
        <taxon>Menoponidae</taxon>
        <taxon>Menopon</taxon>
    </lineage>
</organism>
<accession>A0AAW2H6T3</accession>
<dbReference type="GO" id="GO:0006002">
    <property type="term" value="P:fructose 6-phosphate metabolic process"/>
    <property type="evidence" value="ECO:0007669"/>
    <property type="project" value="InterPro"/>
</dbReference>
<gene>
    <name evidence="10" type="ORF">PYX00_011050</name>
</gene>
<keyword evidence="7" id="KW-0460">Magnesium</keyword>
<keyword evidence="6" id="KW-0067">ATP-binding</keyword>
<evidence type="ECO:0000259" key="9">
    <source>
        <dbReference type="Pfam" id="PF00365"/>
    </source>
</evidence>
<dbReference type="SUPFAM" id="SSF53784">
    <property type="entry name" value="Phosphofructokinase"/>
    <property type="match status" value="1"/>
</dbReference>
<dbReference type="InterPro" id="IPR022953">
    <property type="entry name" value="ATP_PFK"/>
</dbReference>
<dbReference type="InterPro" id="IPR050929">
    <property type="entry name" value="PFKA"/>
</dbReference>
<sequence length="331" mass="35787">MAKIIPVASGKGGVGKTTFVANLGVLLAERGKTVIVIDLDLGGSNLHTYLGVKNTGVGVGEYIKKPREISFESLIFPTRYAHLYLIAGDALYIGVANLSYPIRKKIIAQIENLVADYILVDLGSGTNSYILDFFLMTYSGGDGTQAGALAIAEEAEKRGYTLSVVGVPKTVDNDLSYVQQSFGFATAVEKAVQCVSGAHAEAKAAYNGIGIVKVMGRYSGFIAAHTALASTDVNFCLIPEVPFDLEGEKGLLRALEKRLVDKQHLVIMVAEGAGQELMEHRIQEKDASGNVMLQDIAILYVAHLLTLLIAFIARVWELMLCMQPWLVEQKF</sequence>
<keyword evidence="5" id="KW-0418">Kinase</keyword>
<keyword evidence="3" id="KW-0479">Metal-binding</keyword>
<dbReference type="InterPro" id="IPR033756">
    <property type="entry name" value="YlxH/NBP35"/>
</dbReference>
<comment type="caution">
    <text evidence="10">The sequence shown here is derived from an EMBL/GenBank/DDBJ whole genome shotgun (WGS) entry which is preliminary data.</text>
</comment>
<keyword evidence="8" id="KW-0472">Membrane</keyword>
<evidence type="ECO:0000256" key="5">
    <source>
        <dbReference type="ARBA" id="ARBA00022777"/>
    </source>
</evidence>
<comment type="cofactor">
    <cofactor evidence="1">
        <name>Mg(2+)</name>
        <dbReference type="ChEBI" id="CHEBI:18420"/>
    </cofactor>
</comment>
<dbReference type="Pfam" id="PF00365">
    <property type="entry name" value="PFK"/>
    <property type="match status" value="1"/>
</dbReference>
<evidence type="ECO:0000256" key="2">
    <source>
        <dbReference type="ARBA" id="ARBA00022679"/>
    </source>
</evidence>
<evidence type="ECO:0000256" key="8">
    <source>
        <dbReference type="SAM" id="Phobius"/>
    </source>
</evidence>
<evidence type="ECO:0000256" key="7">
    <source>
        <dbReference type="ARBA" id="ARBA00022842"/>
    </source>
</evidence>
<dbReference type="EMBL" id="JARGDH010000026">
    <property type="protein sequence ID" value="KAL0265441.1"/>
    <property type="molecule type" value="Genomic_DNA"/>
</dbReference>
<dbReference type="Pfam" id="PF10609">
    <property type="entry name" value="ParA"/>
    <property type="match status" value="1"/>
</dbReference>
<dbReference type="SUPFAM" id="SSF52540">
    <property type="entry name" value="P-loop containing nucleoside triphosphate hydrolases"/>
    <property type="match status" value="1"/>
</dbReference>
<dbReference type="PRINTS" id="PR00476">
    <property type="entry name" value="PHFRCTKINASE"/>
</dbReference>
<dbReference type="GO" id="GO:0003872">
    <property type="term" value="F:6-phosphofructokinase activity"/>
    <property type="evidence" value="ECO:0007669"/>
    <property type="project" value="InterPro"/>
</dbReference>
<dbReference type="Gene3D" id="3.40.50.300">
    <property type="entry name" value="P-loop containing nucleotide triphosphate hydrolases"/>
    <property type="match status" value="1"/>
</dbReference>
<name>A0AAW2H6T3_9NEOP</name>
<keyword evidence="8" id="KW-0812">Transmembrane</keyword>
<dbReference type="Gene3D" id="3.40.50.460">
    <property type="entry name" value="Phosphofructokinase domain"/>
    <property type="match status" value="1"/>
</dbReference>
<dbReference type="GO" id="GO:0046872">
    <property type="term" value="F:metal ion binding"/>
    <property type="evidence" value="ECO:0007669"/>
    <property type="project" value="UniProtKB-KW"/>
</dbReference>